<dbReference type="Proteomes" id="UP001362999">
    <property type="component" value="Unassembled WGS sequence"/>
</dbReference>
<evidence type="ECO:0008006" key="4">
    <source>
        <dbReference type="Google" id="ProtNLM"/>
    </source>
</evidence>
<evidence type="ECO:0000313" key="2">
    <source>
        <dbReference type="EMBL" id="KAK7041248.1"/>
    </source>
</evidence>
<evidence type="ECO:0000313" key="3">
    <source>
        <dbReference type="Proteomes" id="UP001362999"/>
    </source>
</evidence>
<keyword evidence="3" id="KW-1185">Reference proteome</keyword>
<feature type="compositionally biased region" description="Low complexity" evidence="1">
    <location>
        <begin position="141"/>
        <end position="155"/>
    </location>
</feature>
<dbReference type="AlphaFoldDB" id="A0AAW0CR18"/>
<reference evidence="2 3" key="1">
    <citation type="journal article" date="2024" name="J Genomics">
        <title>Draft genome sequencing and assembly of Favolaschia claudopus CIRM-BRFM 2984 isolated from oak limbs.</title>
        <authorList>
            <person name="Navarro D."/>
            <person name="Drula E."/>
            <person name="Chaduli D."/>
            <person name="Cazenave R."/>
            <person name="Ahrendt S."/>
            <person name="Wang J."/>
            <person name="Lipzen A."/>
            <person name="Daum C."/>
            <person name="Barry K."/>
            <person name="Grigoriev I.V."/>
            <person name="Favel A."/>
            <person name="Rosso M.N."/>
            <person name="Martin F."/>
        </authorList>
    </citation>
    <scope>NUCLEOTIDE SEQUENCE [LARGE SCALE GENOMIC DNA]</scope>
    <source>
        <strain evidence="2 3">CIRM-BRFM 2984</strain>
    </source>
</reference>
<accession>A0AAW0CR18</accession>
<evidence type="ECO:0000256" key="1">
    <source>
        <dbReference type="SAM" id="MobiDB-lite"/>
    </source>
</evidence>
<feature type="compositionally biased region" description="Low complexity" evidence="1">
    <location>
        <begin position="194"/>
        <end position="213"/>
    </location>
</feature>
<protein>
    <recommendedName>
        <fullName evidence="4">TPX2 C-terminal domain-containing protein</fullName>
    </recommendedName>
</protein>
<organism evidence="2 3">
    <name type="scientific">Favolaschia claudopus</name>
    <dbReference type="NCBI Taxonomy" id="2862362"/>
    <lineage>
        <taxon>Eukaryota</taxon>
        <taxon>Fungi</taxon>
        <taxon>Dikarya</taxon>
        <taxon>Basidiomycota</taxon>
        <taxon>Agaricomycotina</taxon>
        <taxon>Agaricomycetes</taxon>
        <taxon>Agaricomycetidae</taxon>
        <taxon>Agaricales</taxon>
        <taxon>Marasmiineae</taxon>
        <taxon>Mycenaceae</taxon>
        <taxon>Favolaschia</taxon>
    </lineage>
</organism>
<sequence length="323" mass="34270">MLDSELDGAVPQVDPLMSSSNSRDGGPLTLSQPSPRKLTQESSGHSGEPAASPMRPAVKRPSPLAAAAGVEDGGVRSKKRVVSAGVGVGLPSTAAAESAIVARPPRVRTVSAPVHAVRKQPVRKPSEGPGKPARATQRAVSSTSSSTASSKSSSTVLPRTAVVSAAPKIRELPDASSASSSSSSVATHSTRKVPTPTTTSQSQESRSSTGTSRDAARHFRVNDSSEDSSQQQTNAKPYKIPDFKSMHASLAAQGALRRSQLAPTVPVPLAFSTDMRARERELFDEKVREKEREVEVAREVQWREREEEEMRERDYGVAEKGCA</sequence>
<feature type="compositionally biased region" description="Low complexity" evidence="1">
    <location>
        <begin position="175"/>
        <end position="184"/>
    </location>
</feature>
<proteinExistence type="predicted"/>
<comment type="caution">
    <text evidence="2">The sequence shown here is derived from an EMBL/GenBank/DDBJ whole genome shotgun (WGS) entry which is preliminary data.</text>
</comment>
<feature type="region of interest" description="Disordered" evidence="1">
    <location>
        <begin position="304"/>
        <end position="323"/>
    </location>
</feature>
<feature type="compositionally biased region" description="Basic and acidic residues" evidence="1">
    <location>
        <begin position="214"/>
        <end position="223"/>
    </location>
</feature>
<dbReference type="EMBL" id="JAWWNJ010000014">
    <property type="protein sequence ID" value="KAK7041248.1"/>
    <property type="molecule type" value="Genomic_DNA"/>
</dbReference>
<feature type="compositionally biased region" description="Polar residues" evidence="1">
    <location>
        <begin position="17"/>
        <end position="34"/>
    </location>
</feature>
<gene>
    <name evidence="2" type="ORF">R3P38DRAFT_3179874</name>
</gene>
<name>A0AAW0CR18_9AGAR</name>
<feature type="region of interest" description="Disordered" evidence="1">
    <location>
        <begin position="1"/>
        <end position="241"/>
    </location>
</feature>